<keyword evidence="2" id="KW-1185">Reference proteome</keyword>
<gene>
    <name evidence="1" type="ORF">DK846_02905</name>
</gene>
<evidence type="ECO:0000313" key="2">
    <source>
        <dbReference type="Proteomes" id="UP000245657"/>
    </source>
</evidence>
<dbReference type="EMBL" id="QGMY01000002">
    <property type="protein sequence ID" value="PWR74121.1"/>
    <property type="molecule type" value="Genomic_DNA"/>
</dbReference>
<protein>
    <submittedName>
        <fullName evidence="1">Uncharacterized protein</fullName>
    </submittedName>
</protein>
<organism evidence="1 2">
    <name type="scientific">Methanospirillum lacunae</name>
    <dbReference type="NCBI Taxonomy" id="668570"/>
    <lineage>
        <taxon>Archaea</taxon>
        <taxon>Methanobacteriati</taxon>
        <taxon>Methanobacteriota</taxon>
        <taxon>Stenosarchaea group</taxon>
        <taxon>Methanomicrobia</taxon>
        <taxon>Methanomicrobiales</taxon>
        <taxon>Methanospirillaceae</taxon>
        <taxon>Methanospirillum</taxon>
    </lineage>
</organism>
<accession>A0A2V2NEV3</accession>
<dbReference type="GeneID" id="97549486"/>
<name>A0A2V2NEV3_9EURY</name>
<reference evidence="1 2" key="1">
    <citation type="submission" date="2018-05" db="EMBL/GenBank/DDBJ databases">
        <title>Draft genome of Methanospirillum lacunae Ki8-1.</title>
        <authorList>
            <person name="Dueholm M.S."/>
            <person name="Nielsen P.H."/>
            <person name="Bakmann L.F."/>
            <person name="Otzen D.E."/>
        </authorList>
    </citation>
    <scope>NUCLEOTIDE SEQUENCE [LARGE SCALE GENOMIC DNA]</scope>
    <source>
        <strain evidence="1 2">Ki8-1</strain>
    </source>
</reference>
<dbReference type="AlphaFoldDB" id="A0A2V2NEV3"/>
<sequence>MKSVTVEVVGYRDSECSPFPCDEERSCGLSACKPSNGLIPATEALRAKLKEDFPDFDITVQITLLDDNVPDYIREIYEAEHPAIPMILINKRLFPIGRISLPQIGDAIRESISSM</sequence>
<evidence type="ECO:0000313" key="1">
    <source>
        <dbReference type="EMBL" id="PWR74121.1"/>
    </source>
</evidence>
<dbReference type="Proteomes" id="UP000245657">
    <property type="component" value="Unassembled WGS sequence"/>
</dbReference>
<dbReference type="OrthoDB" id="115716at2157"/>
<proteinExistence type="predicted"/>
<dbReference type="RefSeq" id="WP_109967400.1">
    <property type="nucleotide sequence ID" value="NZ_CP176093.1"/>
</dbReference>
<comment type="caution">
    <text evidence="1">The sequence shown here is derived from an EMBL/GenBank/DDBJ whole genome shotgun (WGS) entry which is preliminary data.</text>
</comment>